<dbReference type="KEGG" id="cate:C2869_14155"/>
<name>A0A2S0VTK6_9ALTE</name>
<reference evidence="1 2" key="1">
    <citation type="submission" date="2018-01" db="EMBL/GenBank/DDBJ databases">
        <title>Genome sequence of a Cantenovulum-like bacteria.</title>
        <authorList>
            <person name="Tan W.R."/>
            <person name="Lau N.-S."/>
            <person name="Go F."/>
            <person name="Amirul A.-A.A."/>
        </authorList>
    </citation>
    <scope>NUCLEOTIDE SEQUENCE [LARGE SCALE GENOMIC DNA]</scope>
    <source>
        <strain evidence="1 2">CCB-QB4</strain>
    </source>
</reference>
<dbReference type="EMBL" id="CP026604">
    <property type="protein sequence ID" value="AWB67512.1"/>
    <property type="molecule type" value="Genomic_DNA"/>
</dbReference>
<dbReference type="Proteomes" id="UP000244441">
    <property type="component" value="Chromosome"/>
</dbReference>
<accession>A0A2S0VTK6</accession>
<dbReference type="OrthoDB" id="6398488at2"/>
<dbReference type="RefSeq" id="WP_108603559.1">
    <property type="nucleotide sequence ID" value="NZ_CP026604.1"/>
</dbReference>
<proteinExistence type="predicted"/>
<evidence type="ECO:0000313" key="2">
    <source>
        <dbReference type="Proteomes" id="UP000244441"/>
    </source>
</evidence>
<protein>
    <submittedName>
        <fullName evidence="1">Uncharacterized protein</fullName>
    </submittedName>
</protein>
<evidence type="ECO:0000313" key="1">
    <source>
        <dbReference type="EMBL" id="AWB67512.1"/>
    </source>
</evidence>
<gene>
    <name evidence="1" type="ORF">C2869_14155</name>
</gene>
<keyword evidence="2" id="KW-1185">Reference proteome</keyword>
<dbReference type="AlphaFoldDB" id="A0A2S0VTK6"/>
<organism evidence="1 2">
    <name type="scientific">Saccharobesus litoralis</name>
    <dbReference type="NCBI Taxonomy" id="2172099"/>
    <lineage>
        <taxon>Bacteria</taxon>
        <taxon>Pseudomonadati</taxon>
        <taxon>Pseudomonadota</taxon>
        <taxon>Gammaproteobacteria</taxon>
        <taxon>Alteromonadales</taxon>
        <taxon>Alteromonadaceae</taxon>
        <taxon>Saccharobesus</taxon>
    </lineage>
</organism>
<sequence>MAEQEFRNEWARPIWVDIEGKVESEMRHDTEWLSAKFRDSKKTFREAGGKKIGRSVASFAASHIPVIGPLMGKAISFIPADEINDGRQLQMASYYSVRAQQHVEQYLANSNPEPNVGKSFRAMTDKDKLEEYKNILVNVMRCTVELAGAKAKIEALEQASQDSFKNLIHMMEQDCSEDMRKLVPVIEIEMQDLSKR</sequence>